<reference evidence="4" key="1">
    <citation type="journal article" date="2019" name="Int. J. Syst. Evol. Microbiol.">
        <title>The Global Catalogue of Microorganisms (GCM) 10K type strain sequencing project: providing services to taxonomists for standard genome sequencing and annotation.</title>
        <authorList>
            <consortium name="The Broad Institute Genomics Platform"/>
            <consortium name="The Broad Institute Genome Sequencing Center for Infectious Disease"/>
            <person name="Wu L."/>
            <person name="Ma J."/>
        </authorList>
    </citation>
    <scope>NUCLEOTIDE SEQUENCE [LARGE SCALE GENOMIC DNA]</scope>
    <source>
        <strain evidence="4">NBRC 108728</strain>
    </source>
</reference>
<feature type="region of interest" description="Disordered" evidence="1">
    <location>
        <begin position="1"/>
        <end position="59"/>
    </location>
</feature>
<feature type="transmembrane region" description="Helical" evidence="2">
    <location>
        <begin position="277"/>
        <end position="305"/>
    </location>
</feature>
<keyword evidence="2" id="KW-0812">Transmembrane</keyword>
<feature type="transmembrane region" description="Helical" evidence="2">
    <location>
        <begin position="94"/>
        <end position="116"/>
    </location>
</feature>
<feature type="compositionally biased region" description="Low complexity" evidence="1">
    <location>
        <begin position="42"/>
        <end position="54"/>
    </location>
</feature>
<name>A0ABM8GSM6_9MICO</name>
<dbReference type="EMBL" id="AP027732">
    <property type="protein sequence ID" value="BDZ51472.1"/>
    <property type="molecule type" value="Genomic_DNA"/>
</dbReference>
<evidence type="ECO:0000313" key="3">
    <source>
        <dbReference type="EMBL" id="BDZ51472.1"/>
    </source>
</evidence>
<sequence>MGCSGRSRSRQRAIGATRVSPALRTDTAARRAAVRRSSLQDGAPQQPWGAGAPGWAPPPKPGLVPLRPLTLGDILGAAFRVFRRNPRTTLGTSLLFNLASFLVTAGITAGAAFFAYSRISGALPQDRDAIVPGTIAGAGALLIVPLFLSIAVQAILQGVFVLETSHQVVGEKMRLRGLLRQARGRIWALIGWVLLLLAAGIVGVGVLGGVITLLVVLGGRAGTVIGVLIGVVGFFGIIVVAVWIGTKTALVPSILLLERSTVRRAIARSWHLTTFSFWRVFGIIALVAVIVSTASNVASAPVSFIAQIGGGLLQPNGSVSDTGQIVTFVVVTLIGNLITVLISAIGAVIQSSTVALLYIDLRIRREGLDLELLRYVELRSAGVTPLPDPYRTPEPFVAGPGGGPARRSPAVAPVPDIRLPASPGPRLSASRPPDAAAHRRITAPVSAPFTRPRTRPGAGSSTSSPRASTSRPSPASSTVSPRASGTGSPR</sequence>
<evidence type="ECO:0008006" key="5">
    <source>
        <dbReference type="Google" id="ProtNLM"/>
    </source>
</evidence>
<keyword evidence="4" id="KW-1185">Reference proteome</keyword>
<accession>A0ABM8GSM6</accession>
<organism evidence="3 4">
    <name type="scientific">Frondihabitans sucicola</name>
    <dbReference type="NCBI Taxonomy" id="1268041"/>
    <lineage>
        <taxon>Bacteria</taxon>
        <taxon>Bacillati</taxon>
        <taxon>Actinomycetota</taxon>
        <taxon>Actinomycetes</taxon>
        <taxon>Micrococcales</taxon>
        <taxon>Microbacteriaceae</taxon>
        <taxon>Frondihabitans</taxon>
    </lineage>
</organism>
<evidence type="ECO:0000256" key="2">
    <source>
        <dbReference type="SAM" id="Phobius"/>
    </source>
</evidence>
<evidence type="ECO:0000313" key="4">
    <source>
        <dbReference type="Proteomes" id="UP001321486"/>
    </source>
</evidence>
<keyword evidence="2" id="KW-0472">Membrane</keyword>
<feature type="transmembrane region" description="Helical" evidence="2">
    <location>
        <begin position="325"/>
        <end position="358"/>
    </location>
</feature>
<feature type="region of interest" description="Disordered" evidence="1">
    <location>
        <begin position="387"/>
        <end position="490"/>
    </location>
</feature>
<gene>
    <name evidence="3" type="ORF">GCM10025867_37130</name>
</gene>
<evidence type="ECO:0000256" key="1">
    <source>
        <dbReference type="SAM" id="MobiDB-lite"/>
    </source>
</evidence>
<feature type="transmembrane region" description="Helical" evidence="2">
    <location>
        <begin position="136"/>
        <end position="165"/>
    </location>
</feature>
<feature type="transmembrane region" description="Helical" evidence="2">
    <location>
        <begin position="186"/>
        <end position="218"/>
    </location>
</feature>
<protein>
    <recommendedName>
        <fullName evidence="5">Glycerophosphoryl diester phosphodiesterase membrane domain-containing protein</fullName>
    </recommendedName>
</protein>
<feature type="transmembrane region" description="Helical" evidence="2">
    <location>
        <begin position="224"/>
        <end position="257"/>
    </location>
</feature>
<keyword evidence="2" id="KW-1133">Transmembrane helix</keyword>
<dbReference type="Proteomes" id="UP001321486">
    <property type="component" value="Chromosome"/>
</dbReference>
<feature type="compositionally biased region" description="Low complexity" evidence="1">
    <location>
        <begin position="455"/>
        <end position="484"/>
    </location>
</feature>
<feature type="compositionally biased region" description="Low complexity" evidence="1">
    <location>
        <begin position="405"/>
        <end position="415"/>
    </location>
</feature>
<proteinExistence type="predicted"/>